<proteinExistence type="inferred from homology"/>
<sequence>MRMYLHEDYDIFREYVLTLITPAFDRIQNDGFDKKYDENYDDFRFRELIIYRSCQLGYEPCLRMSREKFDELQKNCSETDQILSDIDCNQIPFYLRPFVYTTIVREGTDEDFEFLFEKWKNEHLIVERERIFVAMCATEDTKKHQRIWLEVFSKIDREDVKTKIFACSKHLHTKCNDIDLFLEHSEKIKKSKITSHIYYLFQTLMVRCISTDEQIEQIKKLKEIYKEDNQFQEVPIFMSKKKGNEMWRRHVGPIIIHYSNYTMHKIRQQNMG</sequence>
<dbReference type="GO" id="GO:0008270">
    <property type="term" value="F:zinc ion binding"/>
    <property type="evidence" value="ECO:0007669"/>
    <property type="project" value="TreeGrafter"/>
</dbReference>
<dbReference type="GO" id="GO:0005737">
    <property type="term" value="C:cytoplasm"/>
    <property type="evidence" value="ECO:0007669"/>
    <property type="project" value="TreeGrafter"/>
</dbReference>
<comment type="similarity">
    <text evidence="1">Belongs to the peptidase M1 family.</text>
</comment>
<evidence type="ECO:0000259" key="2">
    <source>
        <dbReference type="Pfam" id="PF11838"/>
    </source>
</evidence>
<reference evidence="3" key="1">
    <citation type="submission" date="2022-11" db="EMBL/GenBank/DDBJ databases">
        <authorList>
            <person name="Kikuchi T."/>
        </authorList>
    </citation>
    <scope>NUCLEOTIDE SEQUENCE</scope>
    <source>
        <strain evidence="3">PS1010</strain>
    </source>
</reference>
<dbReference type="Gene3D" id="1.25.50.20">
    <property type="match status" value="1"/>
</dbReference>
<dbReference type="GO" id="GO:0070006">
    <property type="term" value="F:metalloaminopeptidase activity"/>
    <property type="evidence" value="ECO:0007669"/>
    <property type="project" value="TreeGrafter"/>
</dbReference>
<protein>
    <recommendedName>
        <fullName evidence="2">ERAP1-like C-terminal domain-containing protein</fullName>
    </recommendedName>
</protein>
<dbReference type="EMBL" id="CANHGI010000005">
    <property type="protein sequence ID" value="CAI5451509.1"/>
    <property type="molecule type" value="Genomic_DNA"/>
</dbReference>
<gene>
    <name evidence="3" type="ORF">CAMP_LOCUS14146</name>
</gene>
<evidence type="ECO:0000313" key="4">
    <source>
        <dbReference type="Proteomes" id="UP001152747"/>
    </source>
</evidence>
<keyword evidence="4" id="KW-1185">Reference proteome</keyword>
<dbReference type="GO" id="GO:0042277">
    <property type="term" value="F:peptide binding"/>
    <property type="evidence" value="ECO:0007669"/>
    <property type="project" value="TreeGrafter"/>
</dbReference>
<dbReference type="Pfam" id="PF11838">
    <property type="entry name" value="ERAP1_C"/>
    <property type="match status" value="1"/>
</dbReference>
<name>A0A9P1N6C7_9PELO</name>
<dbReference type="InterPro" id="IPR024571">
    <property type="entry name" value="ERAP1-like_C_dom"/>
</dbReference>
<accession>A0A9P1N6C7</accession>
<dbReference type="GO" id="GO:0006508">
    <property type="term" value="P:proteolysis"/>
    <property type="evidence" value="ECO:0007669"/>
    <property type="project" value="TreeGrafter"/>
</dbReference>
<organism evidence="3 4">
    <name type="scientific">Caenorhabditis angaria</name>
    <dbReference type="NCBI Taxonomy" id="860376"/>
    <lineage>
        <taxon>Eukaryota</taxon>
        <taxon>Metazoa</taxon>
        <taxon>Ecdysozoa</taxon>
        <taxon>Nematoda</taxon>
        <taxon>Chromadorea</taxon>
        <taxon>Rhabditida</taxon>
        <taxon>Rhabditina</taxon>
        <taxon>Rhabditomorpha</taxon>
        <taxon>Rhabditoidea</taxon>
        <taxon>Rhabditidae</taxon>
        <taxon>Peloderinae</taxon>
        <taxon>Caenorhabditis</taxon>
    </lineage>
</organism>
<feature type="domain" description="ERAP1-like C-terminal" evidence="2">
    <location>
        <begin position="3"/>
        <end position="222"/>
    </location>
</feature>
<dbReference type="OrthoDB" id="5852408at2759"/>
<comment type="caution">
    <text evidence="3">The sequence shown here is derived from an EMBL/GenBank/DDBJ whole genome shotgun (WGS) entry which is preliminary data.</text>
</comment>
<dbReference type="InterPro" id="IPR050344">
    <property type="entry name" value="Peptidase_M1_aminopeptidases"/>
</dbReference>
<dbReference type="PANTHER" id="PTHR11533:SF299">
    <property type="entry name" value="AMINOPEPTIDASE"/>
    <property type="match status" value="1"/>
</dbReference>
<evidence type="ECO:0000313" key="3">
    <source>
        <dbReference type="EMBL" id="CAI5451509.1"/>
    </source>
</evidence>
<dbReference type="GO" id="GO:0005615">
    <property type="term" value="C:extracellular space"/>
    <property type="evidence" value="ECO:0007669"/>
    <property type="project" value="TreeGrafter"/>
</dbReference>
<dbReference type="GO" id="GO:0016020">
    <property type="term" value="C:membrane"/>
    <property type="evidence" value="ECO:0007669"/>
    <property type="project" value="TreeGrafter"/>
</dbReference>
<evidence type="ECO:0000256" key="1">
    <source>
        <dbReference type="ARBA" id="ARBA00010136"/>
    </source>
</evidence>
<dbReference type="AlphaFoldDB" id="A0A9P1N6C7"/>
<dbReference type="GO" id="GO:0043171">
    <property type="term" value="P:peptide catabolic process"/>
    <property type="evidence" value="ECO:0007669"/>
    <property type="project" value="TreeGrafter"/>
</dbReference>
<dbReference type="PANTHER" id="PTHR11533">
    <property type="entry name" value="PROTEASE M1 ZINC METALLOPROTEASE"/>
    <property type="match status" value="1"/>
</dbReference>
<dbReference type="Proteomes" id="UP001152747">
    <property type="component" value="Unassembled WGS sequence"/>
</dbReference>